<dbReference type="InterPro" id="IPR014327">
    <property type="entry name" value="RNA_pol_sigma70_bacteroid"/>
</dbReference>
<dbReference type="Proteomes" id="UP001166021">
    <property type="component" value="Unassembled WGS sequence"/>
</dbReference>
<gene>
    <name evidence="7" type="ORF">HPE56_07155</name>
</gene>
<keyword evidence="3" id="KW-0731">Sigma factor</keyword>
<dbReference type="Gene3D" id="1.10.1740.10">
    <property type="match status" value="1"/>
</dbReference>
<organism evidence="7 8">
    <name type="scientific">Maribacter aquimaris</name>
    <dbReference type="NCBI Taxonomy" id="2737171"/>
    <lineage>
        <taxon>Bacteria</taxon>
        <taxon>Pseudomonadati</taxon>
        <taxon>Bacteroidota</taxon>
        <taxon>Flavobacteriia</taxon>
        <taxon>Flavobacteriales</taxon>
        <taxon>Flavobacteriaceae</taxon>
        <taxon>Maribacter</taxon>
    </lineage>
</organism>
<evidence type="ECO:0000256" key="3">
    <source>
        <dbReference type="ARBA" id="ARBA00023082"/>
    </source>
</evidence>
<name>A0ABR7UZR8_9FLAO</name>
<dbReference type="InterPro" id="IPR039425">
    <property type="entry name" value="RNA_pol_sigma-70-like"/>
</dbReference>
<feature type="domain" description="RNA polymerase sigma factor 70 region 4 type 2" evidence="6">
    <location>
        <begin position="125"/>
        <end position="171"/>
    </location>
</feature>
<accession>A0ABR7UZR8</accession>
<feature type="domain" description="RNA polymerase sigma-70 region 2" evidence="5">
    <location>
        <begin position="25"/>
        <end position="90"/>
    </location>
</feature>
<dbReference type="Pfam" id="PF04542">
    <property type="entry name" value="Sigma70_r2"/>
    <property type="match status" value="1"/>
</dbReference>
<dbReference type="SUPFAM" id="SSF88946">
    <property type="entry name" value="Sigma2 domain of RNA polymerase sigma factors"/>
    <property type="match status" value="1"/>
</dbReference>
<dbReference type="Gene3D" id="1.10.10.10">
    <property type="entry name" value="Winged helix-like DNA-binding domain superfamily/Winged helix DNA-binding domain"/>
    <property type="match status" value="1"/>
</dbReference>
<sequence length="191" mass="22540">MAAKLNDSDLLELIMLDDVSAFEEIYERYSKSMFLFAMNIFKKKEVCEDIVQNVFIDFWTKRKKAKVKQLKPYLFQAVKYQVFNHIRNRKISDEDMTRLIIVDISMSITKKLEFDELQTIIKTHVDKLPTKCQQIFVLSRFEDKSNKEIALELEISVQAVKNQISKALAFLRKNMVMEEGVLYFIFLTSTL</sequence>
<reference evidence="7" key="1">
    <citation type="submission" date="2020-05" db="EMBL/GenBank/DDBJ databases">
        <title>The draft genome sequence of Maribacter sp. ANRC-HE7.</title>
        <authorList>
            <person name="Mu L."/>
        </authorList>
    </citation>
    <scope>NUCLEOTIDE SEQUENCE</scope>
    <source>
        <strain evidence="7">ANRC-HE7</strain>
    </source>
</reference>
<dbReference type="InterPro" id="IPR014284">
    <property type="entry name" value="RNA_pol_sigma-70_dom"/>
</dbReference>
<dbReference type="NCBIfam" id="TIGR02985">
    <property type="entry name" value="Sig70_bacteroi1"/>
    <property type="match status" value="1"/>
</dbReference>
<dbReference type="SUPFAM" id="SSF88659">
    <property type="entry name" value="Sigma3 and sigma4 domains of RNA polymerase sigma factors"/>
    <property type="match status" value="1"/>
</dbReference>
<dbReference type="InterPro" id="IPR013325">
    <property type="entry name" value="RNA_pol_sigma_r2"/>
</dbReference>
<dbReference type="InterPro" id="IPR013249">
    <property type="entry name" value="RNA_pol_sigma70_r4_t2"/>
</dbReference>
<dbReference type="InterPro" id="IPR013324">
    <property type="entry name" value="RNA_pol_sigma_r3/r4-like"/>
</dbReference>
<comment type="similarity">
    <text evidence="1">Belongs to the sigma-70 factor family. ECF subfamily.</text>
</comment>
<evidence type="ECO:0000256" key="4">
    <source>
        <dbReference type="ARBA" id="ARBA00023163"/>
    </source>
</evidence>
<dbReference type="RefSeq" id="WP_188243082.1">
    <property type="nucleotide sequence ID" value="NZ_JABTCF010000003.1"/>
</dbReference>
<proteinExistence type="inferred from homology"/>
<evidence type="ECO:0000259" key="6">
    <source>
        <dbReference type="Pfam" id="PF08281"/>
    </source>
</evidence>
<dbReference type="PANTHER" id="PTHR43133">
    <property type="entry name" value="RNA POLYMERASE ECF-TYPE SIGMA FACTO"/>
    <property type="match status" value="1"/>
</dbReference>
<comment type="caution">
    <text evidence="7">The sequence shown here is derived from an EMBL/GenBank/DDBJ whole genome shotgun (WGS) entry which is preliminary data.</text>
</comment>
<dbReference type="NCBIfam" id="TIGR02937">
    <property type="entry name" value="sigma70-ECF"/>
    <property type="match status" value="1"/>
</dbReference>
<keyword evidence="8" id="KW-1185">Reference proteome</keyword>
<dbReference type="EMBL" id="JABTCF010000003">
    <property type="protein sequence ID" value="MBD0777565.1"/>
    <property type="molecule type" value="Genomic_DNA"/>
</dbReference>
<evidence type="ECO:0000259" key="5">
    <source>
        <dbReference type="Pfam" id="PF04542"/>
    </source>
</evidence>
<keyword evidence="4" id="KW-0804">Transcription</keyword>
<protein>
    <submittedName>
        <fullName evidence="7">RNA polymerase sigma-70 factor</fullName>
    </submittedName>
</protein>
<evidence type="ECO:0000313" key="8">
    <source>
        <dbReference type="Proteomes" id="UP001166021"/>
    </source>
</evidence>
<keyword evidence="2" id="KW-0805">Transcription regulation</keyword>
<dbReference type="InterPro" id="IPR007627">
    <property type="entry name" value="RNA_pol_sigma70_r2"/>
</dbReference>
<dbReference type="Pfam" id="PF08281">
    <property type="entry name" value="Sigma70_r4_2"/>
    <property type="match status" value="1"/>
</dbReference>
<dbReference type="InterPro" id="IPR036388">
    <property type="entry name" value="WH-like_DNA-bd_sf"/>
</dbReference>
<evidence type="ECO:0000256" key="2">
    <source>
        <dbReference type="ARBA" id="ARBA00023015"/>
    </source>
</evidence>
<evidence type="ECO:0000256" key="1">
    <source>
        <dbReference type="ARBA" id="ARBA00010641"/>
    </source>
</evidence>
<evidence type="ECO:0000313" key="7">
    <source>
        <dbReference type="EMBL" id="MBD0777565.1"/>
    </source>
</evidence>
<dbReference type="PANTHER" id="PTHR43133:SF46">
    <property type="entry name" value="RNA POLYMERASE SIGMA-70 FACTOR ECF SUBFAMILY"/>
    <property type="match status" value="1"/>
</dbReference>